<protein>
    <submittedName>
        <fullName evidence="6">RNA methyltransferase</fullName>
    </submittedName>
</protein>
<dbReference type="Gene3D" id="3.40.1280.10">
    <property type="match status" value="1"/>
</dbReference>
<dbReference type="EMBL" id="JBEQCT010000002">
    <property type="protein sequence ID" value="MFM2484577.1"/>
    <property type="molecule type" value="Genomic_DNA"/>
</dbReference>
<keyword evidence="2 6" id="KW-0489">Methyltransferase</keyword>
<dbReference type="GO" id="GO:0008168">
    <property type="term" value="F:methyltransferase activity"/>
    <property type="evidence" value="ECO:0007669"/>
    <property type="project" value="UniProtKB-KW"/>
</dbReference>
<proteinExistence type="inferred from homology"/>
<dbReference type="PANTHER" id="PTHR42786">
    <property type="entry name" value="TRNA/RRNA METHYLTRANSFERASE"/>
    <property type="match status" value="1"/>
</dbReference>
<keyword evidence="4" id="KW-0949">S-adenosyl-L-methionine</keyword>
<dbReference type="Pfam" id="PF00588">
    <property type="entry name" value="SpoU_methylase"/>
    <property type="match status" value="1"/>
</dbReference>
<organism evidence="6 7">
    <name type="scientific">Celerinatantimonas yamalensis</name>
    <dbReference type="NCBI Taxonomy" id="559956"/>
    <lineage>
        <taxon>Bacteria</taxon>
        <taxon>Pseudomonadati</taxon>
        <taxon>Pseudomonadota</taxon>
        <taxon>Gammaproteobacteria</taxon>
        <taxon>Celerinatantimonadaceae</taxon>
        <taxon>Celerinatantimonas</taxon>
    </lineage>
</organism>
<keyword evidence="3" id="KW-0808">Transferase</keyword>
<accession>A0ABW9G4R3</accession>
<evidence type="ECO:0000256" key="4">
    <source>
        <dbReference type="ARBA" id="ARBA00022691"/>
    </source>
</evidence>
<evidence type="ECO:0000256" key="1">
    <source>
        <dbReference type="ARBA" id="ARBA00007228"/>
    </source>
</evidence>
<evidence type="ECO:0000256" key="2">
    <source>
        <dbReference type="ARBA" id="ARBA00022603"/>
    </source>
</evidence>
<keyword evidence="7" id="KW-1185">Reference proteome</keyword>
<dbReference type="InterPro" id="IPR004384">
    <property type="entry name" value="RNA_MeTrfase_TrmJ/LasT"/>
</dbReference>
<comment type="caution">
    <text evidence="6">The sequence shown here is derived from an EMBL/GenBank/DDBJ whole genome shotgun (WGS) entry which is preliminary data.</text>
</comment>
<sequence>MDNKGVVAASFTSIGLVNPKSPENVGSILRAAGCYGASSIFYTGTRYYRASRYVTDTKKMHQRIPTLGVDDLRQVLPKGARPVAVELSRQAKPLINYQHPDKAFYIFGPEDGSIDRTLLDWCEDVVYIPTQGCMNLAATVNVVLYDRLCKSLLTQPALLSPVC</sequence>
<dbReference type="PANTHER" id="PTHR42786:SF6">
    <property type="entry name" value="TRNA_RRNA METHYLTRANSFERASE SPOU TYPE DOMAIN-CONTAINING PROTEIN"/>
    <property type="match status" value="1"/>
</dbReference>
<dbReference type="RefSeq" id="WP_408622762.1">
    <property type="nucleotide sequence ID" value="NZ_JBEQCT010000002.1"/>
</dbReference>
<name>A0ABW9G4R3_9GAMM</name>
<feature type="domain" description="tRNA/rRNA methyltransferase SpoU type" evidence="5">
    <location>
        <begin position="14"/>
        <end position="145"/>
    </location>
</feature>
<evidence type="ECO:0000259" key="5">
    <source>
        <dbReference type="Pfam" id="PF00588"/>
    </source>
</evidence>
<dbReference type="Proteomes" id="UP001629953">
    <property type="component" value="Unassembled WGS sequence"/>
</dbReference>
<dbReference type="InterPro" id="IPR029028">
    <property type="entry name" value="Alpha/beta_knot_MTases"/>
</dbReference>
<evidence type="ECO:0000313" key="7">
    <source>
        <dbReference type="Proteomes" id="UP001629953"/>
    </source>
</evidence>
<evidence type="ECO:0000256" key="3">
    <source>
        <dbReference type="ARBA" id="ARBA00022679"/>
    </source>
</evidence>
<evidence type="ECO:0000313" key="6">
    <source>
        <dbReference type="EMBL" id="MFM2484577.1"/>
    </source>
</evidence>
<dbReference type="GO" id="GO:0032259">
    <property type="term" value="P:methylation"/>
    <property type="evidence" value="ECO:0007669"/>
    <property type="project" value="UniProtKB-KW"/>
</dbReference>
<dbReference type="InterPro" id="IPR029026">
    <property type="entry name" value="tRNA_m1G_MTases_N"/>
</dbReference>
<dbReference type="InterPro" id="IPR001537">
    <property type="entry name" value="SpoU_MeTrfase"/>
</dbReference>
<comment type="similarity">
    <text evidence="1">Belongs to the class IV-like SAM-binding methyltransferase superfamily. RNA methyltransferase TrmH family.</text>
</comment>
<dbReference type="CDD" id="cd18098">
    <property type="entry name" value="SpoU-like"/>
    <property type="match status" value="1"/>
</dbReference>
<reference evidence="6 7" key="1">
    <citation type="journal article" date="2013" name="Int. J. Syst. Evol. Microbiol.">
        <title>Celerinatantimonas yamalensis sp. nov., a cold-adapted diazotrophic bacterium from a cold permafrost brine.</title>
        <authorList>
            <person name="Shcherbakova V."/>
            <person name="Chuvilskaya N."/>
            <person name="Rivkina E."/>
            <person name="Demidov N."/>
            <person name="Uchaeva V."/>
            <person name="Suetin S."/>
            <person name="Suzina N."/>
            <person name="Gilichinsky D."/>
        </authorList>
    </citation>
    <scope>NUCLEOTIDE SEQUENCE [LARGE SCALE GENOMIC DNA]</scope>
    <source>
        <strain evidence="6 7">C7</strain>
    </source>
</reference>
<dbReference type="SUPFAM" id="SSF75217">
    <property type="entry name" value="alpha/beta knot"/>
    <property type="match status" value="1"/>
</dbReference>
<gene>
    <name evidence="6" type="ORF">ABUE30_05775</name>
</gene>